<feature type="transmembrane region" description="Helical" evidence="4">
    <location>
        <begin position="282"/>
        <end position="299"/>
    </location>
</feature>
<evidence type="ECO:0000313" key="6">
    <source>
        <dbReference type="EMBL" id="TDH61510.1"/>
    </source>
</evidence>
<keyword evidence="3 4" id="KW-0472">Membrane</keyword>
<proteinExistence type="predicted"/>
<feature type="transmembrane region" description="Helical" evidence="4">
    <location>
        <begin position="305"/>
        <end position="327"/>
    </location>
</feature>
<keyword evidence="1 4" id="KW-0812">Transmembrane</keyword>
<sequence>MSLQSIPGARALDGLNFALADVRDGLGPYLAVYLLALGWDPAQTGLVLATSGVAGLLAQAPAGVLVDAMSARRAVLALAALMVTTTCLLIPAFPGFWPVAALQAASGMAAAVFAPAIAALTLGLAGRAAFSRRTGRNEAFNHTGNAASAAAAGGLSLWFGPVAVFWLLGGMALASIAAALAIPASRIDERLARGADENGGEHVSAWRTLLTCRPLLVFALCVALFHLANAAMLPLVGQKLAQQDLNRGTALMSVCIVAAQLVMVPMAALAGARADAWGRKPLFLAGFAVLTLRGVLYTLSDDPWWLVGVQALDGVGAGLFGALMPMITADLTRGTGHFGAGLGAVATAQGLGASISNAAAGWVVVQAGYSAAFLALAATAAAGALLFWWAMPETAATATAASTRPEWSPSPLR</sequence>
<feature type="transmembrane region" description="Helical" evidence="4">
    <location>
        <begin position="249"/>
        <end position="270"/>
    </location>
</feature>
<protein>
    <submittedName>
        <fullName evidence="6">MFS transporter</fullName>
    </submittedName>
</protein>
<keyword evidence="7" id="KW-1185">Reference proteome</keyword>
<evidence type="ECO:0000256" key="2">
    <source>
        <dbReference type="ARBA" id="ARBA00022989"/>
    </source>
</evidence>
<dbReference type="RefSeq" id="WP_133289666.1">
    <property type="nucleotide sequence ID" value="NZ_SMSJ01000020.1"/>
</dbReference>
<feature type="domain" description="Major facilitator superfamily (MFS) profile" evidence="5">
    <location>
        <begin position="1"/>
        <end position="395"/>
    </location>
</feature>
<dbReference type="InterPro" id="IPR020846">
    <property type="entry name" value="MFS_dom"/>
</dbReference>
<keyword evidence="2 4" id="KW-1133">Transmembrane helix</keyword>
<dbReference type="PANTHER" id="PTHR23539:SF1">
    <property type="entry name" value="MAJOR FACILITATOR SUPERFAMILY (MFS) PROFILE DOMAIN-CONTAINING PROTEIN"/>
    <property type="match status" value="1"/>
</dbReference>
<organism evidence="6 7">
    <name type="scientific">Dankookia rubra</name>
    <dbReference type="NCBI Taxonomy" id="1442381"/>
    <lineage>
        <taxon>Bacteria</taxon>
        <taxon>Pseudomonadati</taxon>
        <taxon>Pseudomonadota</taxon>
        <taxon>Alphaproteobacteria</taxon>
        <taxon>Acetobacterales</taxon>
        <taxon>Roseomonadaceae</taxon>
        <taxon>Dankookia</taxon>
    </lineage>
</organism>
<name>A0A4R5QE86_9PROT</name>
<feature type="transmembrane region" description="Helical" evidence="4">
    <location>
        <begin position="215"/>
        <end position="237"/>
    </location>
</feature>
<feature type="transmembrane region" description="Helical" evidence="4">
    <location>
        <begin position="109"/>
        <end position="130"/>
    </location>
</feature>
<evidence type="ECO:0000256" key="3">
    <source>
        <dbReference type="ARBA" id="ARBA00023136"/>
    </source>
</evidence>
<gene>
    <name evidence="6" type="ORF">E2C06_16260</name>
</gene>
<dbReference type="PROSITE" id="PS50850">
    <property type="entry name" value="MFS"/>
    <property type="match status" value="1"/>
</dbReference>
<dbReference type="GO" id="GO:0022857">
    <property type="term" value="F:transmembrane transporter activity"/>
    <property type="evidence" value="ECO:0007669"/>
    <property type="project" value="InterPro"/>
</dbReference>
<evidence type="ECO:0000256" key="1">
    <source>
        <dbReference type="ARBA" id="ARBA00022692"/>
    </source>
</evidence>
<reference evidence="6 7" key="1">
    <citation type="journal article" date="2016" name="J. Microbiol.">
        <title>Dankookia rubra gen. nov., sp. nov., an alphaproteobacterium isolated from sediment of a shallow stream.</title>
        <authorList>
            <person name="Kim W.H."/>
            <person name="Kim D.H."/>
            <person name="Kang K."/>
            <person name="Ahn T.Y."/>
        </authorList>
    </citation>
    <scope>NUCLEOTIDE SEQUENCE [LARGE SCALE GENOMIC DNA]</scope>
    <source>
        <strain evidence="6 7">JCM30602</strain>
    </source>
</reference>
<dbReference type="OrthoDB" id="9812574at2"/>
<dbReference type="AlphaFoldDB" id="A0A4R5QE86"/>
<dbReference type="Proteomes" id="UP000295096">
    <property type="component" value="Unassembled WGS sequence"/>
</dbReference>
<feature type="transmembrane region" description="Helical" evidence="4">
    <location>
        <begin position="371"/>
        <end position="390"/>
    </location>
</feature>
<evidence type="ECO:0000256" key="4">
    <source>
        <dbReference type="SAM" id="Phobius"/>
    </source>
</evidence>
<dbReference type="PANTHER" id="PTHR23539">
    <property type="entry name" value="MFS TRANSPORTER"/>
    <property type="match status" value="1"/>
</dbReference>
<dbReference type="Gene3D" id="1.20.1250.20">
    <property type="entry name" value="MFS general substrate transporter like domains"/>
    <property type="match status" value="2"/>
</dbReference>
<dbReference type="Pfam" id="PF07690">
    <property type="entry name" value="MFS_1"/>
    <property type="match status" value="1"/>
</dbReference>
<evidence type="ECO:0000313" key="7">
    <source>
        <dbReference type="Proteomes" id="UP000295096"/>
    </source>
</evidence>
<feature type="transmembrane region" description="Helical" evidence="4">
    <location>
        <begin position="339"/>
        <end position="365"/>
    </location>
</feature>
<feature type="transmembrane region" description="Helical" evidence="4">
    <location>
        <begin position="142"/>
        <end position="159"/>
    </location>
</feature>
<feature type="transmembrane region" description="Helical" evidence="4">
    <location>
        <begin position="46"/>
        <end position="68"/>
    </location>
</feature>
<feature type="transmembrane region" description="Helical" evidence="4">
    <location>
        <begin position="75"/>
        <end position="97"/>
    </location>
</feature>
<dbReference type="SUPFAM" id="SSF103473">
    <property type="entry name" value="MFS general substrate transporter"/>
    <property type="match status" value="1"/>
</dbReference>
<dbReference type="EMBL" id="SMSJ01000020">
    <property type="protein sequence ID" value="TDH61510.1"/>
    <property type="molecule type" value="Genomic_DNA"/>
</dbReference>
<dbReference type="InterPro" id="IPR011701">
    <property type="entry name" value="MFS"/>
</dbReference>
<dbReference type="InterPro" id="IPR036259">
    <property type="entry name" value="MFS_trans_sf"/>
</dbReference>
<evidence type="ECO:0000259" key="5">
    <source>
        <dbReference type="PROSITE" id="PS50850"/>
    </source>
</evidence>
<accession>A0A4R5QE86</accession>
<comment type="caution">
    <text evidence="6">The sequence shown here is derived from an EMBL/GenBank/DDBJ whole genome shotgun (WGS) entry which is preliminary data.</text>
</comment>